<evidence type="ECO:0000256" key="1">
    <source>
        <dbReference type="SAM" id="MobiDB-lite"/>
    </source>
</evidence>
<sequence length="51" mass="5343">MVKTRVELAESGAPQAPLAGPRAGENRSTSTDAEGRKTETVEVKPSVQPAH</sequence>
<feature type="region of interest" description="Disordered" evidence="1">
    <location>
        <begin position="1"/>
        <end position="51"/>
    </location>
</feature>
<keyword evidence="3" id="KW-1185">Reference proteome</keyword>
<reference evidence="2 3" key="1">
    <citation type="submission" date="2024-10" db="EMBL/GenBank/DDBJ databases">
        <title>The Natural Products Discovery Center: Release of the First 8490 Sequenced Strains for Exploring Actinobacteria Biosynthetic Diversity.</title>
        <authorList>
            <person name="Kalkreuter E."/>
            <person name="Kautsar S.A."/>
            <person name="Yang D."/>
            <person name="Bader C.D."/>
            <person name="Teijaro C.N."/>
            <person name="Fluegel L."/>
            <person name="Davis C.M."/>
            <person name="Simpson J.R."/>
            <person name="Lauterbach L."/>
            <person name="Steele A.D."/>
            <person name="Gui C."/>
            <person name="Meng S."/>
            <person name="Li G."/>
            <person name="Viehrig K."/>
            <person name="Ye F."/>
            <person name="Su P."/>
            <person name="Kiefer A.F."/>
            <person name="Nichols A."/>
            <person name="Cepeda A.J."/>
            <person name="Yan W."/>
            <person name="Fan B."/>
            <person name="Jiang Y."/>
            <person name="Adhikari A."/>
            <person name="Zheng C.-J."/>
            <person name="Schuster L."/>
            <person name="Cowan T.M."/>
            <person name="Smanski M.J."/>
            <person name="Chevrette M.G."/>
            <person name="De Carvalho L.P.S."/>
            <person name="Shen B."/>
        </authorList>
    </citation>
    <scope>NUCLEOTIDE SEQUENCE [LARGE SCALE GENOMIC DNA]</scope>
    <source>
        <strain evidence="2 3">NPDC007066</strain>
    </source>
</reference>
<dbReference type="RefSeq" id="WP_358278255.1">
    <property type="nucleotide sequence ID" value="NZ_JBEYGJ010000002.1"/>
</dbReference>
<evidence type="ECO:0000313" key="2">
    <source>
        <dbReference type="EMBL" id="MFE9224665.1"/>
    </source>
</evidence>
<name>A0ABW6L867_9ACTN</name>
<comment type="caution">
    <text evidence="2">The sequence shown here is derived from an EMBL/GenBank/DDBJ whole genome shotgun (WGS) entry which is preliminary data.</text>
</comment>
<protein>
    <submittedName>
        <fullName evidence="2">Uncharacterized protein</fullName>
    </submittedName>
</protein>
<organism evidence="2 3">
    <name type="scientific">Streptomyces massasporeus</name>
    <dbReference type="NCBI Taxonomy" id="67324"/>
    <lineage>
        <taxon>Bacteria</taxon>
        <taxon>Bacillati</taxon>
        <taxon>Actinomycetota</taxon>
        <taxon>Actinomycetes</taxon>
        <taxon>Kitasatosporales</taxon>
        <taxon>Streptomycetaceae</taxon>
        <taxon>Streptomyces</taxon>
    </lineage>
</organism>
<evidence type="ECO:0000313" key="3">
    <source>
        <dbReference type="Proteomes" id="UP001601288"/>
    </source>
</evidence>
<gene>
    <name evidence="2" type="ORF">ACFYM3_08535</name>
</gene>
<dbReference type="EMBL" id="JBIAFP010000004">
    <property type="protein sequence ID" value="MFE9224665.1"/>
    <property type="molecule type" value="Genomic_DNA"/>
</dbReference>
<dbReference type="Proteomes" id="UP001601288">
    <property type="component" value="Unassembled WGS sequence"/>
</dbReference>
<proteinExistence type="predicted"/>
<feature type="compositionally biased region" description="Basic and acidic residues" evidence="1">
    <location>
        <begin position="33"/>
        <end position="42"/>
    </location>
</feature>
<accession>A0ABW6L867</accession>